<dbReference type="Proteomes" id="UP000075884">
    <property type="component" value="Unassembled WGS sequence"/>
</dbReference>
<sequence length="506" mass="55985">MNREMDYDDPTVQDEQPSRDRTAERQDAIATNATPSCLPELPVAVEGSPQSEGNASHRGEHTVQTPWGYFPASHRSVGRANVTPGIARQIPHHTPTHTQQHTQPKGSGRVNDGASSLAMATTHRSANPEGFMTAEQEVRRKQLDLDLLKVELQKKEIELRERELEFLQRRITPAREPRTDATNARAWLPRAENGVSAAAERCNKNYDGEQYRRNAAYPTAAAENSASYGPEPAEFREWRRAFEERLSRVPRNNNGHSTSAPPPPLPPPPFGHSTLAPPSFQHRTWAPPQFGHSTSARPHASHNGFTGQYAGTFGYGSAFLSQSQIAARHASSRELPTFSGFPDEWPLFIASYEHSTTICGYSDDENLLRLQKALKGAALEAVGPLLFLPSGLREAISTLRLRFGRPEVIVEGLIDKVKRMPVPRSDRLDTLVDFGFAVRNMCATIRAAGLPEYTCNVVLLKELVAKLPSGTCVEWARHRRQLPSVTLTEFGAWIGNLAESLSVGED</sequence>
<evidence type="ECO:0000313" key="3">
    <source>
        <dbReference type="EnsemblMetazoa" id="ADIR014489-PA"/>
    </source>
</evidence>
<evidence type="ECO:0000313" key="4">
    <source>
        <dbReference type="Proteomes" id="UP000075884"/>
    </source>
</evidence>
<dbReference type="Pfam" id="PF03564">
    <property type="entry name" value="DUF1759"/>
    <property type="match status" value="1"/>
</dbReference>
<evidence type="ECO:0000256" key="1">
    <source>
        <dbReference type="SAM" id="Coils"/>
    </source>
</evidence>
<dbReference type="VEuPathDB" id="VectorBase:ADIR014489"/>
<dbReference type="STRING" id="7168.A0A182NXA4"/>
<feature type="region of interest" description="Disordered" evidence="2">
    <location>
        <begin position="88"/>
        <end position="113"/>
    </location>
</feature>
<dbReference type="InterPro" id="IPR005312">
    <property type="entry name" value="DUF1759"/>
</dbReference>
<feature type="compositionally biased region" description="Polar residues" evidence="2">
    <location>
        <begin position="250"/>
        <end position="259"/>
    </location>
</feature>
<feature type="compositionally biased region" description="Pro residues" evidence="2">
    <location>
        <begin position="260"/>
        <end position="270"/>
    </location>
</feature>
<dbReference type="PANTHER" id="PTHR47331">
    <property type="entry name" value="PHD-TYPE DOMAIN-CONTAINING PROTEIN"/>
    <property type="match status" value="1"/>
</dbReference>
<reference evidence="4" key="1">
    <citation type="submission" date="2013-03" db="EMBL/GenBank/DDBJ databases">
        <title>The Genome Sequence of Anopheles dirus WRAIR2.</title>
        <authorList>
            <consortium name="The Broad Institute Genomics Platform"/>
            <person name="Neafsey D.E."/>
            <person name="Walton C."/>
            <person name="Walker B."/>
            <person name="Young S.K."/>
            <person name="Zeng Q."/>
            <person name="Gargeya S."/>
            <person name="Fitzgerald M."/>
            <person name="Haas B."/>
            <person name="Abouelleil A."/>
            <person name="Allen A.W."/>
            <person name="Alvarado L."/>
            <person name="Arachchi H.M."/>
            <person name="Berlin A.M."/>
            <person name="Chapman S.B."/>
            <person name="Gainer-Dewar J."/>
            <person name="Goldberg J."/>
            <person name="Griggs A."/>
            <person name="Gujja S."/>
            <person name="Hansen M."/>
            <person name="Howarth C."/>
            <person name="Imamovic A."/>
            <person name="Ireland A."/>
            <person name="Larimer J."/>
            <person name="McCowan C."/>
            <person name="Murphy C."/>
            <person name="Pearson M."/>
            <person name="Poon T.W."/>
            <person name="Priest M."/>
            <person name="Roberts A."/>
            <person name="Saif S."/>
            <person name="Shea T."/>
            <person name="Sisk P."/>
            <person name="Sykes S."/>
            <person name="Wortman J."/>
            <person name="Nusbaum C."/>
            <person name="Birren B."/>
        </authorList>
    </citation>
    <scope>NUCLEOTIDE SEQUENCE [LARGE SCALE GENOMIC DNA]</scope>
    <source>
        <strain evidence="4">WRAIR2</strain>
    </source>
</reference>
<feature type="region of interest" description="Disordered" evidence="2">
    <location>
        <begin position="248"/>
        <end position="303"/>
    </location>
</feature>
<dbReference type="AlphaFoldDB" id="A0A182NXA4"/>
<evidence type="ECO:0000256" key="2">
    <source>
        <dbReference type="SAM" id="MobiDB-lite"/>
    </source>
</evidence>
<feature type="coiled-coil region" evidence="1">
    <location>
        <begin position="138"/>
        <end position="170"/>
    </location>
</feature>
<dbReference type="EnsemblMetazoa" id="ADIR014489-RA">
    <property type="protein sequence ID" value="ADIR014489-PA"/>
    <property type="gene ID" value="ADIR014489"/>
</dbReference>
<organism evidence="3 4">
    <name type="scientific">Anopheles dirus</name>
    <dbReference type="NCBI Taxonomy" id="7168"/>
    <lineage>
        <taxon>Eukaryota</taxon>
        <taxon>Metazoa</taxon>
        <taxon>Ecdysozoa</taxon>
        <taxon>Arthropoda</taxon>
        <taxon>Hexapoda</taxon>
        <taxon>Insecta</taxon>
        <taxon>Pterygota</taxon>
        <taxon>Neoptera</taxon>
        <taxon>Endopterygota</taxon>
        <taxon>Diptera</taxon>
        <taxon>Nematocera</taxon>
        <taxon>Culicoidea</taxon>
        <taxon>Culicidae</taxon>
        <taxon>Anophelinae</taxon>
        <taxon>Anopheles</taxon>
    </lineage>
</organism>
<keyword evidence="1" id="KW-0175">Coiled coil</keyword>
<feature type="compositionally biased region" description="Acidic residues" evidence="2">
    <location>
        <begin position="1"/>
        <end position="12"/>
    </location>
</feature>
<reference evidence="3" key="2">
    <citation type="submission" date="2020-05" db="UniProtKB">
        <authorList>
            <consortium name="EnsemblMetazoa"/>
        </authorList>
    </citation>
    <scope>IDENTIFICATION</scope>
    <source>
        <strain evidence="3">WRAIR2</strain>
    </source>
</reference>
<feature type="compositionally biased region" description="Basic and acidic residues" evidence="2">
    <location>
        <begin position="16"/>
        <end position="27"/>
    </location>
</feature>
<accession>A0A182NXA4</accession>
<name>A0A182NXA4_9DIPT</name>
<protein>
    <submittedName>
        <fullName evidence="3">Uncharacterized protein</fullName>
    </submittedName>
</protein>
<proteinExistence type="predicted"/>
<keyword evidence="4" id="KW-1185">Reference proteome</keyword>
<feature type="region of interest" description="Disordered" evidence="2">
    <location>
        <begin position="1"/>
        <end position="64"/>
    </location>
</feature>